<dbReference type="Proteomes" id="UP000694918">
    <property type="component" value="Unplaced"/>
</dbReference>
<name>A0AAJ6UUD7_POPEU</name>
<accession>A0AAJ6UUD7</accession>
<dbReference type="KEGG" id="peu:105133033"/>
<dbReference type="PANTHER" id="PTHR33702:SF16">
    <property type="match status" value="1"/>
</dbReference>
<reference evidence="2" key="1">
    <citation type="submission" date="2025-08" db="UniProtKB">
        <authorList>
            <consortium name="RefSeq"/>
        </authorList>
    </citation>
    <scope>IDENTIFICATION</scope>
</reference>
<keyword evidence="1" id="KW-1185">Reference proteome</keyword>
<dbReference type="GeneID" id="105133033"/>
<gene>
    <name evidence="2" type="primary">LOC105133033</name>
</gene>
<sequence length="192" mass="22285">MTNLQCSVHTPPEISTLPSLYKLYSFLTIPQHKLTTPSSSYQERRRKSTTPFSFSQALNMELAPRFFNGSWKRYWRRKRYQRLDGAITARKNTNVARFGGSPRRTWKIKAVPKLRILKNIASPTKMLRKLKNAYINMILSVAGNADGTHVFGNKRVPRGRQVKAIYPSEAFEKRLIYEIYKNLLATRELSTM</sequence>
<organism evidence="1 2">
    <name type="scientific">Populus euphratica</name>
    <name type="common">Euphrates poplar</name>
    <dbReference type="NCBI Taxonomy" id="75702"/>
    <lineage>
        <taxon>Eukaryota</taxon>
        <taxon>Viridiplantae</taxon>
        <taxon>Streptophyta</taxon>
        <taxon>Embryophyta</taxon>
        <taxon>Tracheophyta</taxon>
        <taxon>Spermatophyta</taxon>
        <taxon>Magnoliopsida</taxon>
        <taxon>eudicotyledons</taxon>
        <taxon>Gunneridae</taxon>
        <taxon>Pentapetalae</taxon>
        <taxon>rosids</taxon>
        <taxon>fabids</taxon>
        <taxon>Malpighiales</taxon>
        <taxon>Salicaceae</taxon>
        <taxon>Saliceae</taxon>
        <taxon>Populus</taxon>
    </lineage>
</organism>
<proteinExistence type="predicted"/>
<protein>
    <submittedName>
        <fullName evidence="2">Uncharacterized protein LOC105133033</fullName>
    </submittedName>
</protein>
<dbReference type="AlphaFoldDB" id="A0AAJ6UUD7"/>
<evidence type="ECO:0000313" key="2">
    <source>
        <dbReference type="RefSeq" id="XP_011035120.1"/>
    </source>
</evidence>
<evidence type="ECO:0000313" key="1">
    <source>
        <dbReference type="Proteomes" id="UP000694918"/>
    </source>
</evidence>
<dbReference type="RefSeq" id="XP_011035120.1">
    <property type="nucleotide sequence ID" value="XM_011036818.1"/>
</dbReference>
<dbReference type="PANTHER" id="PTHR33702">
    <property type="entry name" value="BNAA09G40010D PROTEIN"/>
    <property type="match status" value="1"/>
</dbReference>